<accession>A0A9D2RWZ1</accession>
<evidence type="ECO:0000313" key="2">
    <source>
        <dbReference type="Proteomes" id="UP000823842"/>
    </source>
</evidence>
<organism evidence="1 2">
    <name type="scientific">Candidatus Blautia faecavium</name>
    <dbReference type="NCBI Taxonomy" id="2838487"/>
    <lineage>
        <taxon>Bacteria</taxon>
        <taxon>Bacillati</taxon>
        <taxon>Bacillota</taxon>
        <taxon>Clostridia</taxon>
        <taxon>Lachnospirales</taxon>
        <taxon>Lachnospiraceae</taxon>
        <taxon>Blautia</taxon>
    </lineage>
</organism>
<sequence length="235" mass="27277">ESIRKFMEMSGIVKEAILKEVEADKNIPWFSYCYYKQDITDALDQLFVDDEVDNIFTAKQYLHGKLHNIVKQDVIAVLKRKFFNDPDGMKEKAEVYSLYKLAKWDFSELSPKDFEGFRNDEDLEQYAEYQFGFVHLGELGIEISTSYGNMYGTLCIGGSGDHLSKIKKKDGTPYTYEILDDKPIQIGSSEYMKDLSYTQFLYEIVIDILHYLVRFDDKEKKDALIAKAASDVVFF</sequence>
<comment type="caution">
    <text evidence="1">The sequence shown here is derived from an EMBL/GenBank/DDBJ whole genome shotgun (WGS) entry which is preliminary data.</text>
</comment>
<feature type="non-terminal residue" evidence="1">
    <location>
        <position position="1"/>
    </location>
</feature>
<name>A0A9D2RWZ1_9FIRM</name>
<evidence type="ECO:0000313" key="1">
    <source>
        <dbReference type="EMBL" id="HJB29818.1"/>
    </source>
</evidence>
<protein>
    <submittedName>
        <fullName evidence="1">Uncharacterized protein</fullName>
    </submittedName>
</protein>
<dbReference type="Proteomes" id="UP000823842">
    <property type="component" value="Unassembled WGS sequence"/>
</dbReference>
<reference evidence="1" key="1">
    <citation type="journal article" date="2021" name="PeerJ">
        <title>Extensive microbial diversity within the chicken gut microbiome revealed by metagenomics and culture.</title>
        <authorList>
            <person name="Gilroy R."/>
            <person name="Ravi A."/>
            <person name="Getino M."/>
            <person name="Pursley I."/>
            <person name="Horton D.L."/>
            <person name="Alikhan N.F."/>
            <person name="Baker D."/>
            <person name="Gharbi K."/>
            <person name="Hall N."/>
            <person name="Watson M."/>
            <person name="Adriaenssens E.M."/>
            <person name="Foster-Nyarko E."/>
            <person name="Jarju S."/>
            <person name="Secka A."/>
            <person name="Antonio M."/>
            <person name="Oren A."/>
            <person name="Chaudhuri R.R."/>
            <person name="La Ragione R."/>
            <person name="Hildebrand F."/>
            <person name="Pallen M.J."/>
        </authorList>
    </citation>
    <scope>NUCLEOTIDE SEQUENCE</scope>
    <source>
        <strain evidence="1">ChiSjej1B19-5720</strain>
    </source>
</reference>
<dbReference type="EMBL" id="DWYZ01000260">
    <property type="protein sequence ID" value="HJB29818.1"/>
    <property type="molecule type" value="Genomic_DNA"/>
</dbReference>
<dbReference type="AlphaFoldDB" id="A0A9D2RWZ1"/>
<reference evidence="1" key="2">
    <citation type="submission" date="2021-04" db="EMBL/GenBank/DDBJ databases">
        <authorList>
            <person name="Gilroy R."/>
        </authorList>
    </citation>
    <scope>NUCLEOTIDE SEQUENCE</scope>
    <source>
        <strain evidence="1">ChiSjej1B19-5720</strain>
    </source>
</reference>
<gene>
    <name evidence="1" type="ORF">IAA06_13675</name>
</gene>
<proteinExistence type="predicted"/>